<evidence type="ECO:0000313" key="1">
    <source>
        <dbReference type="EMBL" id="PIT51743.1"/>
    </source>
</evidence>
<dbReference type="EMBL" id="MEIQ01000027">
    <property type="protein sequence ID" value="PIT51743.1"/>
    <property type="molecule type" value="Genomic_DNA"/>
</dbReference>
<organism evidence="1 2">
    <name type="scientific">Snodgrassella alvi</name>
    <dbReference type="NCBI Taxonomy" id="1196083"/>
    <lineage>
        <taxon>Bacteria</taxon>
        <taxon>Pseudomonadati</taxon>
        <taxon>Pseudomonadota</taxon>
        <taxon>Betaproteobacteria</taxon>
        <taxon>Neisseriales</taxon>
        <taxon>Neisseriaceae</taxon>
        <taxon>Snodgrassella</taxon>
    </lineage>
</organism>
<comment type="caution">
    <text evidence="1">The sequence shown here is derived from an EMBL/GenBank/DDBJ whole genome shotgun (WGS) entry which is preliminary data.</text>
</comment>
<accession>A0A2N9XSK0</accession>
<dbReference type="AlphaFoldDB" id="A0A2N9XSK0"/>
<name>A0A2N9XSK0_9NEIS</name>
<dbReference type="Proteomes" id="UP000231484">
    <property type="component" value="Unassembled WGS sequence"/>
</dbReference>
<protein>
    <submittedName>
        <fullName evidence="1">Uncharacterized protein</fullName>
    </submittedName>
</protein>
<reference evidence="1 2" key="1">
    <citation type="journal article" date="2017" name="MBio">
        <title>Type VI secretion-mediated competition in the bee gut microbiome.</title>
        <authorList>
            <person name="Steele M.I."/>
            <person name="Kwong W.K."/>
            <person name="Powell J.E."/>
            <person name="Whiteley M."/>
            <person name="Moran N.A."/>
        </authorList>
    </citation>
    <scope>NUCLEOTIDE SEQUENCE [LARGE SCALE GENOMIC DNA]</scope>
    <source>
        <strain evidence="1 2">Occ4-2</strain>
    </source>
</reference>
<gene>
    <name evidence="1" type="ORF">BHC48_03450</name>
</gene>
<evidence type="ECO:0000313" key="2">
    <source>
        <dbReference type="Proteomes" id="UP000231484"/>
    </source>
</evidence>
<proteinExistence type="predicted"/>
<sequence>MDEEAMKYIEAKVGKENSCEQLNFDKHECFKIKRKYEKDYRENEIILCMNEGIKSSFCCQKIVVDKSKGNFYLIDFLKNISGEAFELTKEIKSRIKGKALKWRKDSTDKVKLSFEDLNELLQNQ</sequence>